<accession>A0ABU5XM68</accession>
<reference evidence="1 2" key="1">
    <citation type="submission" date="2023-12" db="EMBL/GenBank/DDBJ databases">
        <title>Description of new species of Mycobacterium terrae complex isolated from sewage at the Sao Paulo Zoological Park Foundation in Brazil.</title>
        <authorList>
            <person name="Romagnoli C.L."/>
            <person name="Conceicao E.C."/>
            <person name="Machado E."/>
            <person name="Barreto L.B.P.F."/>
            <person name="Sharma A."/>
            <person name="Silva N.M."/>
            <person name="Marques L.E."/>
            <person name="Juliana M.A."/>
            <person name="Lourenco M.C.S."/>
            <person name="Digiampietri L.A."/>
            <person name="Suffys P.N."/>
            <person name="Viana-Niero C."/>
        </authorList>
    </citation>
    <scope>NUCLEOTIDE SEQUENCE [LARGE SCALE GENOMIC DNA]</scope>
    <source>
        <strain evidence="1 2">MYC098</strain>
    </source>
</reference>
<dbReference type="EMBL" id="JAYJJR010000016">
    <property type="protein sequence ID" value="MEB3023376.1"/>
    <property type="molecule type" value="Genomic_DNA"/>
</dbReference>
<dbReference type="RefSeq" id="WP_329780375.1">
    <property type="nucleotide sequence ID" value="NZ_JAYJJR010000016.1"/>
</dbReference>
<sequence>MSGMTVAVYAIDSGDTQYVNATYTIDELDDGAVQVYVDYESGHSDDAAHVESAEALSTDQLLEEIDRQLRGRGLPPRGTAVIAPS</sequence>
<evidence type="ECO:0000313" key="1">
    <source>
        <dbReference type="EMBL" id="MEB3023376.1"/>
    </source>
</evidence>
<comment type="caution">
    <text evidence="1">The sequence shown here is derived from an EMBL/GenBank/DDBJ whole genome shotgun (WGS) entry which is preliminary data.</text>
</comment>
<evidence type="ECO:0000313" key="2">
    <source>
        <dbReference type="Proteomes" id="UP001299596"/>
    </source>
</evidence>
<keyword evidence="2" id="KW-1185">Reference proteome</keyword>
<dbReference type="Proteomes" id="UP001299596">
    <property type="component" value="Unassembled WGS sequence"/>
</dbReference>
<gene>
    <name evidence="1" type="ORF">K6T79_20235</name>
</gene>
<organism evidence="1 2">
    <name type="scientific">[Mycobacterium] crassicus</name>
    <dbReference type="NCBI Taxonomy" id="2872309"/>
    <lineage>
        <taxon>Bacteria</taxon>
        <taxon>Bacillati</taxon>
        <taxon>Actinomycetota</taxon>
        <taxon>Actinomycetes</taxon>
        <taxon>Mycobacteriales</taxon>
        <taxon>Mycobacteriaceae</taxon>
        <taxon>Mycolicibacter</taxon>
    </lineage>
</organism>
<protein>
    <submittedName>
        <fullName evidence="1">Uncharacterized protein</fullName>
    </submittedName>
</protein>
<name>A0ABU5XM68_9MYCO</name>
<proteinExistence type="predicted"/>